<comment type="catalytic activity">
    <reaction evidence="7">
        <text>L-aspartate + ATP = 4-phospho-L-aspartate + ADP</text>
        <dbReference type="Rhea" id="RHEA:23776"/>
        <dbReference type="ChEBI" id="CHEBI:29991"/>
        <dbReference type="ChEBI" id="CHEBI:30616"/>
        <dbReference type="ChEBI" id="CHEBI:57535"/>
        <dbReference type="ChEBI" id="CHEBI:456216"/>
        <dbReference type="EC" id="2.7.2.4"/>
    </reaction>
</comment>
<dbReference type="EMBL" id="FR872582">
    <property type="protein sequence ID" value="CCB89629.1"/>
    <property type="molecule type" value="Genomic_DNA"/>
</dbReference>
<evidence type="ECO:0000259" key="8">
    <source>
        <dbReference type="Pfam" id="PF00696"/>
    </source>
</evidence>
<evidence type="ECO:0000256" key="3">
    <source>
        <dbReference type="ARBA" id="ARBA00022679"/>
    </source>
</evidence>
<protein>
    <recommendedName>
        <fullName evidence="2">aspartate kinase</fullName>
        <ecNumber evidence="2">2.7.2.4</ecNumber>
    </recommendedName>
</protein>
<accession>F8L5K3</accession>
<dbReference type="GO" id="GO:0009090">
    <property type="term" value="P:homoserine biosynthetic process"/>
    <property type="evidence" value="ECO:0007669"/>
    <property type="project" value="TreeGrafter"/>
</dbReference>
<dbReference type="Gene3D" id="3.40.1160.10">
    <property type="entry name" value="Acetylglutamate kinase-like"/>
    <property type="match status" value="1"/>
</dbReference>
<dbReference type="STRING" id="331113.SNE_A17520"/>
<dbReference type="InterPro" id="IPR036393">
    <property type="entry name" value="AceGlu_kinase-like_sf"/>
</dbReference>
<dbReference type="Proteomes" id="UP000000496">
    <property type="component" value="Chromosome gsn.131"/>
</dbReference>
<keyword evidence="6" id="KW-0067">ATP-binding</keyword>
<dbReference type="RefSeq" id="WP_013944095.1">
    <property type="nucleotide sequence ID" value="NC_015713.1"/>
</dbReference>
<reference key="1">
    <citation type="journal article" date="2011" name="Mol. Biol. Evol.">
        <title>Unity in variety -- the pan-genome of the Chlamydiae.</title>
        <authorList>
            <person name="Collingro A."/>
            <person name="Tischler P."/>
            <person name="Weinmaier T."/>
            <person name="Penz T."/>
            <person name="Heinz E."/>
            <person name="Brunham R.C."/>
            <person name="Read T.D."/>
            <person name="Bavoil P.M."/>
            <person name="Sachse K."/>
            <person name="Kahane S."/>
            <person name="Friedman M.G."/>
            <person name="Rattei T."/>
            <person name="Myers G.S.A."/>
            <person name="Horn M."/>
        </authorList>
    </citation>
    <scope>NUCLEOTIDE SEQUENCE</scope>
    <source>
        <strain>Z</strain>
    </source>
</reference>
<dbReference type="Pfam" id="PF00696">
    <property type="entry name" value="AA_kinase"/>
    <property type="match status" value="1"/>
</dbReference>
<dbReference type="HOGENOM" id="CLU_009116_3_0_0"/>
<evidence type="ECO:0000256" key="6">
    <source>
        <dbReference type="ARBA" id="ARBA00022840"/>
    </source>
</evidence>
<keyword evidence="3 9" id="KW-0808">Transferase</keyword>
<dbReference type="SUPFAM" id="SSF53633">
    <property type="entry name" value="Carbamate kinase-like"/>
    <property type="match status" value="1"/>
</dbReference>
<dbReference type="GO" id="GO:0005829">
    <property type="term" value="C:cytosol"/>
    <property type="evidence" value="ECO:0007669"/>
    <property type="project" value="TreeGrafter"/>
</dbReference>
<evidence type="ECO:0000313" key="10">
    <source>
        <dbReference type="Proteomes" id="UP000000496"/>
    </source>
</evidence>
<dbReference type="KEGG" id="sng:SNE_A17520"/>
<dbReference type="OrthoDB" id="9799110at2"/>
<evidence type="ECO:0000256" key="4">
    <source>
        <dbReference type="ARBA" id="ARBA00022741"/>
    </source>
</evidence>
<keyword evidence="10" id="KW-1185">Reference proteome</keyword>
<organism evidence="9 10">
    <name type="scientific">Simkania negevensis (strain ATCC VR-1471 / DSM 27360 / Z)</name>
    <dbReference type="NCBI Taxonomy" id="331113"/>
    <lineage>
        <taxon>Bacteria</taxon>
        <taxon>Pseudomonadati</taxon>
        <taxon>Chlamydiota</taxon>
        <taxon>Chlamydiia</taxon>
        <taxon>Parachlamydiales</taxon>
        <taxon>Simkaniaceae</taxon>
        <taxon>Simkania</taxon>
    </lineage>
</organism>
<evidence type="ECO:0000256" key="2">
    <source>
        <dbReference type="ARBA" id="ARBA00013059"/>
    </source>
</evidence>
<proteinExistence type="inferred from homology"/>
<feature type="domain" description="Aspartate/glutamate/uridylate kinase" evidence="8">
    <location>
        <begin position="1"/>
        <end position="225"/>
    </location>
</feature>
<evidence type="ECO:0000256" key="7">
    <source>
        <dbReference type="ARBA" id="ARBA00047872"/>
    </source>
</evidence>
<reference evidence="9 10" key="2">
    <citation type="journal article" date="2011" name="Mol. Biol. Evol.">
        <title>Unity in variety--the pan-genome of the Chlamydiae.</title>
        <authorList>
            <person name="Collingro A."/>
            <person name="Tischler P."/>
            <person name="Weinmaier T."/>
            <person name="Penz T."/>
            <person name="Heinz E."/>
            <person name="Brunham R.C."/>
            <person name="Read T.D."/>
            <person name="Bavoil P.M."/>
            <person name="Sachse K."/>
            <person name="Kahane S."/>
            <person name="Friedman M.G."/>
            <person name="Rattei T."/>
            <person name="Myers G.S."/>
            <person name="Horn M."/>
        </authorList>
    </citation>
    <scope>NUCLEOTIDE SEQUENCE [LARGE SCALE GENOMIC DNA]</scope>
    <source>
        <strain evidence="10">ATCC VR-1471 / Z</strain>
    </source>
</reference>
<gene>
    <name evidence="9" type="primary">lysC</name>
    <name evidence="9" type="ordered locus">SNE_A17520</name>
</gene>
<dbReference type="EC" id="2.7.2.4" evidence="2"/>
<keyword evidence="4" id="KW-0547">Nucleotide-binding</keyword>
<evidence type="ECO:0000256" key="5">
    <source>
        <dbReference type="ARBA" id="ARBA00022777"/>
    </source>
</evidence>
<dbReference type="AlphaFoldDB" id="F8L5K3"/>
<name>F8L5K3_SIMNZ</name>
<keyword evidence="5 9" id="KW-0418">Kinase</keyword>
<dbReference type="GO" id="GO:0009089">
    <property type="term" value="P:lysine biosynthetic process via diaminopimelate"/>
    <property type="evidence" value="ECO:0007669"/>
    <property type="project" value="TreeGrafter"/>
</dbReference>
<dbReference type="PANTHER" id="PTHR21499">
    <property type="entry name" value="ASPARTATE KINASE"/>
    <property type="match status" value="1"/>
</dbReference>
<dbReference type="GO" id="GO:0004072">
    <property type="term" value="F:aspartate kinase activity"/>
    <property type="evidence" value="ECO:0007669"/>
    <property type="project" value="UniProtKB-EC"/>
</dbReference>
<dbReference type="CDD" id="cd04246">
    <property type="entry name" value="AAK_AK-DapG-like"/>
    <property type="match status" value="1"/>
</dbReference>
<sequence>MKFGGAALETPNHFCRVAQIVKEKFQSDIRLIIVVSAMGQMTDELMDLARKVSPNPLKREQDMLISVGERISMSLLAMALADQGVQAISLTGSQSGIMTSDDHLDARILAVRPLRLKQHLDEGKVVIVAGFQGVSQAKEITTLGRGGSDTTAVALGVAFGAEKVEFYKDVPGFYEKDPKKDANASLFSHLSYDQALAYAKSGSTPLHPRSIFLASKNGIPLHVLSFKEDERMLFPGTKISDDQIARSLEPIYESIGTGDQSPP</sequence>
<evidence type="ECO:0000256" key="1">
    <source>
        <dbReference type="ARBA" id="ARBA00010122"/>
    </source>
</evidence>
<evidence type="ECO:0000313" key="9">
    <source>
        <dbReference type="EMBL" id="CCB89629.1"/>
    </source>
</evidence>
<dbReference type="PANTHER" id="PTHR21499:SF3">
    <property type="entry name" value="ASPARTOKINASE"/>
    <property type="match status" value="1"/>
</dbReference>
<dbReference type="eggNOG" id="COG0527">
    <property type="taxonomic scope" value="Bacteria"/>
</dbReference>
<comment type="similarity">
    <text evidence="1">Belongs to the aspartokinase family.</text>
</comment>
<dbReference type="InterPro" id="IPR001048">
    <property type="entry name" value="Asp/Glu/Uridylate_kinase"/>
</dbReference>